<dbReference type="SUPFAM" id="SSF52129">
    <property type="entry name" value="Caspase-like"/>
    <property type="match status" value="1"/>
</dbReference>
<keyword evidence="5" id="KW-1185">Reference proteome</keyword>
<dbReference type="InterPro" id="IPR029030">
    <property type="entry name" value="Caspase-like_dom_sf"/>
</dbReference>
<reference evidence="5" key="1">
    <citation type="journal article" date="2021" name="ISME J.">
        <title>Evolutionary origin and ecological implication of a unique nif island in free-living Bradyrhizobium lineages.</title>
        <authorList>
            <person name="Tao J."/>
        </authorList>
    </citation>
    <scope>NUCLEOTIDE SEQUENCE [LARGE SCALE GENOMIC DNA]</scope>
    <source>
        <strain evidence="5">SZCCT0434</strain>
    </source>
</reference>
<dbReference type="InterPro" id="IPR011600">
    <property type="entry name" value="Pept_C14_caspase"/>
</dbReference>
<gene>
    <name evidence="4" type="ORF">JQ615_07295</name>
</gene>
<evidence type="ECO:0000313" key="4">
    <source>
        <dbReference type="EMBL" id="MBR0795187.1"/>
    </source>
</evidence>
<comment type="caution">
    <text evidence="4">The sequence shown here is derived from an EMBL/GenBank/DDBJ whole genome shotgun (WGS) entry which is preliminary data.</text>
</comment>
<feature type="compositionally biased region" description="Low complexity" evidence="1">
    <location>
        <begin position="589"/>
        <end position="623"/>
    </location>
</feature>
<evidence type="ECO:0000259" key="3">
    <source>
        <dbReference type="PROSITE" id="PS50208"/>
    </source>
</evidence>
<dbReference type="PANTHER" id="PTHR22576:SF37">
    <property type="entry name" value="MUCOSA-ASSOCIATED LYMPHOID TISSUE LYMPHOMA TRANSLOCATION PROTEIN 1"/>
    <property type="match status" value="1"/>
</dbReference>
<evidence type="ECO:0000256" key="2">
    <source>
        <dbReference type="SAM" id="SignalP"/>
    </source>
</evidence>
<dbReference type="PROSITE" id="PS50208">
    <property type="entry name" value="CASPASE_P20"/>
    <property type="match status" value="1"/>
</dbReference>
<dbReference type="Gene3D" id="3.40.50.1460">
    <property type="match status" value="1"/>
</dbReference>
<name>A0ABS5FEF3_9BRAD</name>
<sequence>MRSTMARIVWALIVGLLSLASLPAQAQDQEKRLALVIGNGAYQAGALQTAANDAGLIAQTLQAAGFDVIGARDLDGETLRKSFRDFIQKVHDAGPNTVAFIYLAGYGVQLTGENYFVPVDAKIARDTDVPVEAIRISDYTHQLSALQIKAGVIVLDAARSNSFAKDSQPLAGGLALVDPDPKMLIAFNSAPGTVAPDGAPPYGPYAQALAEMIRTGGLSLPDVFDRVRLRVNEMTKGAQIPWDAQKIDAPFVFFERKPDAPPVQADAALRSKPIRDYSAQDAYAAALERDTMQGYEDYLQVYPSDPLAKRVRAIIAARREAITWRRSYNADTPDAYWSYLRRYPRGPHAYDARRRLAYLSSALEPPPQFAAIDYDVPPPPPDEVVYVDRPVLYYGDPVFAFAPPPPPPVFFLPPPPPDFVVLAPPPPPIGLFVLPSPLFVAMPAFVAAPAYVVPPPNNIVFNNIHNTTIINTVINNPSPTPAQLAAAGARPALPGGPVSVAPSLPPAALQRANLTQPAGPQAARPTAAPIAPAHTLPGATNGPPLPQTATAPAARPALGATPTAPATGPAAGRPATALAPANTRPQTLTAKPPTAGVTTTAPATAGRPPVTPQQTHAATAPTANVKPPAAPARPAPAVRSAPARAAVSPPPAARPAPPPRPAAPPPPRAAAVAPHPAPAPRAAPPPPPRPQVVQAPRPAAPPPRPAPARAPPPCPPNKCKH</sequence>
<feature type="compositionally biased region" description="Low complexity" evidence="1">
    <location>
        <begin position="635"/>
        <end position="647"/>
    </location>
</feature>
<keyword evidence="2" id="KW-0732">Signal</keyword>
<proteinExistence type="predicted"/>
<evidence type="ECO:0000313" key="5">
    <source>
        <dbReference type="Proteomes" id="UP001315278"/>
    </source>
</evidence>
<feature type="signal peptide" evidence="2">
    <location>
        <begin position="1"/>
        <end position="26"/>
    </location>
</feature>
<feature type="compositionally biased region" description="Pro residues" evidence="1">
    <location>
        <begin position="675"/>
        <end position="690"/>
    </location>
</feature>
<feature type="compositionally biased region" description="Pro residues" evidence="1">
    <location>
        <begin position="698"/>
        <end position="721"/>
    </location>
</feature>
<evidence type="ECO:0000256" key="1">
    <source>
        <dbReference type="SAM" id="MobiDB-lite"/>
    </source>
</evidence>
<organism evidence="4 5">
    <name type="scientific">Bradyrhizobium jicamae</name>
    <dbReference type="NCBI Taxonomy" id="280332"/>
    <lineage>
        <taxon>Bacteria</taxon>
        <taxon>Pseudomonadati</taxon>
        <taxon>Pseudomonadota</taxon>
        <taxon>Alphaproteobacteria</taxon>
        <taxon>Hyphomicrobiales</taxon>
        <taxon>Nitrobacteraceae</taxon>
        <taxon>Bradyrhizobium</taxon>
    </lineage>
</organism>
<dbReference type="EMBL" id="JAFCJH010000005">
    <property type="protein sequence ID" value="MBR0795187.1"/>
    <property type="molecule type" value="Genomic_DNA"/>
</dbReference>
<feature type="chain" id="PRO_5045836953" evidence="2">
    <location>
        <begin position="27"/>
        <end position="721"/>
    </location>
</feature>
<feature type="compositionally biased region" description="Low complexity" evidence="1">
    <location>
        <begin position="547"/>
        <end position="581"/>
    </location>
</feature>
<dbReference type="PANTHER" id="PTHR22576">
    <property type="entry name" value="MUCOSA ASSOCIATED LYMPHOID TISSUE LYMPHOMA TRANSLOCATION PROTEIN 1/PARACASPASE"/>
    <property type="match status" value="1"/>
</dbReference>
<feature type="compositionally biased region" description="Pro residues" evidence="1">
    <location>
        <begin position="648"/>
        <end position="668"/>
    </location>
</feature>
<feature type="domain" description="Caspase family p20" evidence="3">
    <location>
        <begin position="30"/>
        <end position="162"/>
    </location>
</feature>
<dbReference type="InterPro" id="IPR052039">
    <property type="entry name" value="Caspase-related_regulators"/>
</dbReference>
<dbReference type="InterPro" id="IPR001309">
    <property type="entry name" value="Pept_C14_p20"/>
</dbReference>
<protein>
    <submittedName>
        <fullName evidence="4">Caspase family protein</fullName>
    </submittedName>
</protein>
<accession>A0ABS5FEF3</accession>
<dbReference type="Proteomes" id="UP001315278">
    <property type="component" value="Unassembled WGS sequence"/>
</dbReference>
<dbReference type="Pfam" id="PF00656">
    <property type="entry name" value="Peptidase_C14"/>
    <property type="match status" value="1"/>
</dbReference>
<feature type="region of interest" description="Disordered" evidence="1">
    <location>
        <begin position="531"/>
        <end position="721"/>
    </location>
</feature>